<feature type="compositionally biased region" description="Polar residues" evidence="1">
    <location>
        <begin position="627"/>
        <end position="639"/>
    </location>
</feature>
<evidence type="ECO:0000256" key="1">
    <source>
        <dbReference type="SAM" id="MobiDB-lite"/>
    </source>
</evidence>
<dbReference type="AlphaFoldDB" id="A0AAD7ZMV9"/>
<organism evidence="2 3">
    <name type="scientific">Diploptera punctata</name>
    <name type="common">Pacific beetle cockroach</name>
    <dbReference type="NCBI Taxonomy" id="6984"/>
    <lineage>
        <taxon>Eukaryota</taxon>
        <taxon>Metazoa</taxon>
        <taxon>Ecdysozoa</taxon>
        <taxon>Arthropoda</taxon>
        <taxon>Hexapoda</taxon>
        <taxon>Insecta</taxon>
        <taxon>Pterygota</taxon>
        <taxon>Neoptera</taxon>
        <taxon>Polyneoptera</taxon>
        <taxon>Dictyoptera</taxon>
        <taxon>Blattodea</taxon>
        <taxon>Blaberoidea</taxon>
        <taxon>Blaberidae</taxon>
        <taxon>Diplopterinae</taxon>
        <taxon>Diploptera</taxon>
    </lineage>
</organism>
<name>A0AAD7ZMV9_DIPPU</name>
<reference evidence="2" key="1">
    <citation type="journal article" date="2023" name="IScience">
        <title>Live-bearing cockroach genome reveals convergent evolutionary mechanisms linked to viviparity in insects and beyond.</title>
        <authorList>
            <person name="Fouks B."/>
            <person name="Harrison M.C."/>
            <person name="Mikhailova A.A."/>
            <person name="Marchal E."/>
            <person name="English S."/>
            <person name="Carruthers M."/>
            <person name="Jennings E.C."/>
            <person name="Chiamaka E.L."/>
            <person name="Frigard R.A."/>
            <person name="Pippel M."/>
            <person name="Attardo G.M."/>
            <person name="Benoit J.B."/>
            <person name="Bornberg-Bauer E."/>
            <person name="Tobe S.S."/>
        </authorList>
    </citation>
    <scope>NUCLEOTIDE SEQUENCE</scope>
    <source>
        <strain evidence="2">Stay&amp;Tobe</strain>
    </source>
</reference>
<feature type="compositionally biased region" description="Basic and acidic residues" evidence="1">
    <location>
        <begin position="646"/>
        <end position="659"/>
    </location>
</feature>
<feature type="region of interest" description="Disordered" evidence="1">
    <location>
        <begin position="566"/>
        <end position="706"/>
    </location>
</feature>
<feature type="compositionally biased region" description="Basic residues" evidence="1">
    <location>
        <begin position="577"/>
        <end position="590"/>
    </location>
</feature>
<dbReference type="SUPFAM" id="SSF48452">
    <property type="entry name" value="TPR-like"/>
    <property type="match status" value="1"/>
</dbReference>
<feature type="region of interest" description="Disordered" evidence="1">
    <location>
        <begin position="29"/>
        <end position="83"/>
    </location>
</feature>
<feature type="compositionally biased region" description="Polar residues" evidence="1">
    <location>
        <begin position="660"/>
        <end position="674"/>
    </location>
</feature>
<dbReference type="EMBL" id="JASPKZ010007617">
    <property type="protein sequence ID" value="KAJ9583327.1"/>
    <property type="molecule type" value="Genomic_DNA"/>
</dbReference>
<evidence type="ECO:0000313" key="3">
    <source>
        <dbReference type="Proteomes" id="UP001233999"/>
    </source>
</evidence>
<keyword evidence="3" id="KW-1185">Reference proteome</keyword>
<comment type="caution">
    <text evidence="2">The sequence shown here is derived from an EMBL/GenBank/DDBJ whole genome shotgun (WGS) entry which is preliminary data.</text>
</comment>
<accession>A0AAD7ZMV9</accession>
<proteinExistence type="predicted"/>
<dbReference type="Gene3D" id="1.25.40.10">
    <property type="entry name" value="Tetratricopeptide repeat domain"/>
    <property type="match status" value="2"/>
</dbReference>
<feature type="compositionally biased region" description="Basic and acidic residues" evidence="1">
    <location>
        <begin position="29"/>
        <end position="64"/>
    </location>
</feature>
<protein>
    <submittedName>
        <fullName evidence="2">Uncharacterized protein</fullName>
    </submittedName>
</protein>
<evidence type="ECO:0000313" key="2">
    <source>
        <dbReference type="EMBL" id="KAJ9583327.1"/>
    </source>
</evidence>
<sequence length="706" mass="82110">MLDDEVDEVVASLGNIALVDKNVDEHLTAEKSCEDDTQKAKLHEKSSKEKTEKNIEIDDNHSNESSKGTEIGAEEIDRTEQSDRESKIREHLLTLQCPLSWKWKCDKFEEEFIAKTIQKVKEIEEEISFQWRHFILTLILCNEYYRIKDIDSAFNELRKCEALINSSDSKGYFESFFQATKNALLHLILGCKCYLYLEKGNLEEMEKILKGICKEEDMDNPCKAALWGIKAAVAMEYGYEGTKMSVQYVEKALELDKEQAEWHFLLGKCLGRIRRIDKFNEVPAHEELKALEEAVKMARNPSYIIFLAQCYREAAFKVYSLTSNFEGNDALKCKINQMNLRSYELYQEALEFQGNCSHVNMRCAQGFHKLPYPYQDLKLAKECCEKAMRMAPDNPMVHHIRGSICNLEKDYEIAKRHYKKAGELGAYGAYMDLMRIEYIQDSSYDPVPLLESMLIQYKEVPRTTETLCQLGSYYFFIKNDMSTALRKYWLQVIQENPQSEKLKIHKSTFLHMRKPVNIYELLYDEARLALRNTDLNSDDDIKLFREIIDICLDLFPELDTGSPIQRRKMILDESRRNGRKNGGHRGRGGRGGRSTGGGRGSGRVREQWRSEERERSGGHDRYENGTAGPSQRNTHQNIRTGGVSRRGREQWRSNDRNENGDGSSEGNSDQSFTTRFVPRNRYTDSRPGQRFNRRNDTNWRERRDDE</sequence>
<feature type="compositionally biased region" description="Basic and acidic residues" evidence="1">
    <location>
        <begin position="693"/>
        <end position="706"/>
    </location>
</feature>
<feature type="compositionally biased region" description="Basic and acidic residues" evidence="1">
    <location>
        <begin position="603"/>
        <end position="623"/>
    </location>
</feature>
<dbReference type="Proteomes" id="UP001233999">
    <property type="component" value="Unassembled WGS sequence"/>
</dbReference>
<feature type="compositionally biased region" description="Gly residues" evidence="1">
    <location>
        <begin position="591"/>
        <end position="601"/>
    </location>
</feature>
<gene>
    <name evidence="2" type="ORF">L9F63_022344</name>
</gene>
<dbReference type="InterPro" id="IPR011990">
    <property type="entry name" value="TPR-like_helical_dom_sf"/>
</dbReference>
<reference evidence="2" key="2">
    <citation type="submission" date="2023-05" db="EMBL/GenBank/DDBJ databases">
        <authorList>
            <person name="Fouks B."/>
        </authorList>
    </citation>
    <scope>NUCLEOTIDE SEQUENCE</scope>
    <source>
        <strain evidence="2">Stay&amp;Tobe</strain>
        <tissue evidence="2">Testes</tissue>
    </source>
</reference>